<dbReference type="Pfam" id="PF25137">
    <property type="entry name" value="ADH_Fe_C"/>
    <property type="match status" value="1"/>
</dbReference>
<dbReference type="SUPFAM" id="SSF56796">
    <property type="entry name" value="Dehydroquinate synthase-like"/>
    <property type="match status" value="1"/>
</dbReference>
<dbReference type="InterPro" id="IPR056798">
    <property type="entry name" value="ADH_Fe_C"/>
</dbReference>
<feature type="domain" description="Alcohol dehydrogenase iron-type/glycerol dehydrogenase GldA" evidence="2">
    <location>
        <begin position="10"/>
        <end position="175"/>
    </location>
</feature>
<evidence type="ECO:0000256" key="1">
    <source>
        <dbReference type="ARBA" id="ARBA00023002"/>
    </source>
</evidence>
<dbReference type="InterPro" id="IPR018211">
    <property type="entry name" value="ADH_Fe_CS"/>
</dbReference>
<evidence type="ECO:0000313" key="5">
    <source>
        <dbReference type="Proteomes" id="UP000662770"/>
    </source>
</evidence>
<dbReference type="Gene3D" id="1.20.1090.10">
    <property type="entry name" value="Dehydroquinate synthase-like - alpha domain"/>
    <property type="match status" value="1"/>
</dbReference>
<accession>A0ABX7QMJ8</accession>
<protein>
    <submittedName>
        <fullName evidence="4">Iron-containing alcohol dehydrogenase</fullName>
    </submittedName>
</protein>
<dbReference type="Proteomes" id="UP000662770">
    <property type="component" value="Chromosome"/>
</dbReference>
<dbReference type="RefSeq" id="WP_207353360.1">
    <property type="nucleotide sequence ID" value="NZ_CP071503.1"/>
</dbReference>
<dbReference type="Gene3D" id="3.40.50.1970">
    <property type="match status" value="1"/>
</dbReference>
<dbReference type="CDD" id="cd08187">
    <property type="entry name" value="BDH"/>
    <property type="match status" value="1"/>
</dbReference>
<proteinExistence type="predicted"/>
<dbReference type="EMBL" id="CP071503">
    <property type="protein sequence ID" value="QSX32115.1"/>
    <property type="molecule type" value="Genomic_DNA"/>
</dbReference>
<sequence length="385" mass="41745">MNNFSFFNNTKIIFGEGQIAQLAQEVPADATVMIVYGGGSIKKNGVFEQVTNALQGIKWVEFGGIEPNPHYDTCMKAVEQVNANNVDFLLAVGGGSVIDATKFIAAAAKHQGDAWEIIQSFGGAVQGALPVGCVLTLAATGSEMNPTSVVTRADTQDKLFFNSDYVRPRFSILDPQTTYTLPARQVGNGVVDSFVHVLEQYVTYPVNAKVQDRFAEGLLSTILEDGPKALTEPQNYEVRANLMWAATMALNGLIATGVPADWATHLIGQEITGLYGLDHGQTLAIVMPALWIYKLEQKREKLAQYGRRVLGVTDGDDLIAAEKAIVRTREFFEAMGVKTRLADYGLGADIIPKVVAKLEQHQFVQLGEHGDITPTDAANILELAL</sequence>
<keyword evidence="1" id="KW-0560">Oxidoreductase</keyword>
<dbReference type="InterPro" id="IPR001670">
    <property type="entry name" value="ADH_Fe/GldA"/>
</dbReference>
<name>A0ABX7QMJ8_9GAMM</name>
<dbReference type="InterPro" id="IPR044731">
    <property type="entry name" value="BDH-like"/>
</dbReference>
<feature type="domain" description="Fe-containing alcohol dehydrogenase-like C-terminal" evidence="3">
    <location>
        <begin position="189"/>
        <end position="359"/>
    </location>
</feature>
<reference evidence="4 5" key="1">
    <citation type="submission" date="2021-03" db="EMBL/GenBank/DDBJ databases">
        <title>Novel species identification of genus Shewanella.</title>
        <authorList>
            <person name="Liu G."/>
            <person name="Zhang Q."/>
        </authorList>
    </citation>
    <scope>NUCLEOTIDE SEQUENCE [LARGE SCALE GENOMIC DNA]</scope>
    <source>
        <strain evidence="4 5">FJAT-51800</strain>
    </source>
</reference>
<gene>
    <name evidence="4" type="ORF">JYB87_09975</name>
</gene>
<keyword evidence="5" id="KW-1185">Reference proteome</keyword>
<evidence type="ECO:0000313" key="4">
    <source>
        <dbReference type="EMBL" id="QSX32115.1"/>
    </source>
</evidence>
<dbReference type="PANTHER" id="PTHR43633">
    <property type="entry name" value="ALCOHOL DEHYDROGENASE YQHD"/>
    <property type="match status" value="1"/>
</dbReference>
<dbReference type="PROSITE" id="PS00060">
    <property type="entry name" value="ADH_IRON_2"/>
    <property type="match status" value="1"/>
</dbReference>
<evidence type="ECO:0000259" key="2">
    <source>
        <dbReference type="Pfam" id="PF00465"/>
    </source>
</evidence>
<evidence type="ECO:0000259" key="3">
    <source>
        <dbReference type="Pfam" id="PF25137"/>
    </source>
</evidence>
<dbReference type="Pfam" id="PF00465">
    <property type="entry name" value="Fe-ADH"/>
    <property type="match status" value="1"/>
</dbReference>
<organism evidence="4 5">
    <name type="scientific">Shewanella avicenniae</name>
    <dbReference type="NCBI Taxonomy" id="2814294"/>
    <lineage>
        <taxon>Bacteria</taxon>
        <taxon>Pseudomonadati</taxon>
        <taxon>Pseudomonadota</taxon>
        <taxon>Gammaproteobacteria</taxon>
        <taxon>Alteromonadales</taxon>
        <taxon>Shewanellaceae</taxon>
        <taxon>Shewanella</taxon>
    </lineage>
</organism>
<dbReference type="PANTHER" id="PTHR43633:SF1">
    <property type="entry name" value="ALCOHOL DEHYDROGENASE YQHD"/>
    <property type="match status" value="1"/>
</dbReference>